<dbReference type="Proteomes" id="UP000828390">
    <property type="component" value="Unassembled WGS sequence"/>
</dbReference>
<keyword evidence="3" id="KW-1185">Reference proteome</keyword>
<comment type="caution">
    <text evidence="2">The sequence shown here is derived from an EMBL/GenBank/DDBJ whole genome shotgun (WGS) entry which is preliminary data.</text>
</comment>
<feature type="region of interest" description="Disordered" evidence="1">
    <location>
        <begin position="136"/>
        <end position="163"/>
    </location>
</feature>
<sequence>MSNKGQVSKGNPVLFATVSDNRISDTPSAIRVSEIGGSATQCTNTGQDNTTFGGCRLSDDSSHSDVRETVKLLTDLFGEDAFKDIKTHVWELPLTHDGVFGGGLEEKLKERQEINKQLSDLLPEVDRKRKFPISSATASGAQWKRPHFNLHTGTRTRADNPDNWRGSKFLRTATSASRTWTKIKTGLASSCIFRRLVCTKSSQIKAQAGS</sequence>
<dbReference type="EMBL" id="JAIWYP010000001">
    <property type="protein sequence ID" value="KAH3876451.1"/>
    <property type="molecule type" value="Genomic_DNA"/>
</dbReference>
<gene>
    <name evidence="2" type="ORF">DPMN_000294</name>
</gene>
<evidence type="ECO:0000256" key="1">
    <source>
        <dbReference type="SAM" id="MobiDB-lite"/>
    </source>
</evidence>
<dbReference type="AlphaFoldDB" id="A0A9D4RPD4"/>
<evidence type="ECO:0000313" key="3">
    <source>
        <dbReference type="Proteomes" id="UP000828390"/>
    </source>
</evidence>
<protein>
    <submittedName>
        <fullName evidence="2">Uncharacterized protein</fullName>
    </submittedName>
</protein>
<evidence type="ECO:0000313" key="2">
    <source>
        <dbReference type="EMBL" id="KAH3876451.1"/>
    </source>
</evidence>
<accession>A0A9D4RPD4</accession>
<organism evidence="2 3">
    <name type="scientific">Dreissena polymorpha</name>
    <name type="common">Zebra mussel</name>
    <name type="synonym">Mytilus polymorpha</name>
    <dbReference type="NCBI Taxonomy" id="45954"/>
    <lineage>
        <taxon>Eukaryota</taxon>
        <taxon>Metazoa</taxon>
        <taxon>Spiralia</taxon>
        <taxon>Lophotrochozoa</taxon>
        <taxon>Mollusca</taxon>
        <taxon>Bivalvia</taxon>
        <taxon>Autobranchia</taxon>
        <taxon>Heteroconchia</taxon>
        <taxon>Euheterodonta</taxon>
        <taxon>Imparidentia</taxon>
        <taxon>Neoheterodontei</taxon>
        <taxon>Myida</taxon>
        <taxon>Dreissenoidea</taxon>
        <taxon>Dreissenidae</taxon>
        <taxon>Dreissena</taxon>
    </lineage>
</organism>
<reference evidence="2" key="1">
    <citation type="journal article" date="2019" name="bioRxiv">
        <title>The Genome of the Zebra Mussel, Dreissena polymorpha: A Resource for Invasive Species Research.</title>
        <authorList>
            <person name="McCartney M.A."/>
            <person name="Auch B."/>
            <person name="Kono T."/>
            <person name="Mallez S."/>
            <person name="Zhang Y."/>
            <person name="Obille A."/>
            <person name="Becker A."/>
            <person name="Abrahante J.E."/>
            <person name="Garbe J."/>
            <person name="Badalamenti J.P."/>
            <person name="Herman A."/>
            <person name="Mangelson H."/>
            <person name="Liachko I."/>
            <person name="Sullivan S."/>
            <person name="Sone E.D."/>
            <person name="Koren S."/>
            <person name="Silverstein K.A.T."/>
            <person name="Beckman K.B."/>
            <person name="Gohl D.M."/>
        </authorList>
    </citation>
    <scope>NUCLEOTIDE SEQUENCE</scope>
    <source>
        <strain evidence="2">Duluth1</strain>
        <tissue evidence="2">Whole animal</tissue>
    </source>
</reference>
<proteinExistence type="predicted"/>
<reference evidence="2" key="2">
    <citation type="submission" date="2020-11" db="EMBL/GenBank/DDBJ databases">
        <authorList>
            <person name="McCartney M.A."/>
            <person name="Auch B."/>
            <person name="Kono T."/>
            <person name="Mallez S."/>
            <person name="Becker A."/>
            <person name="Gohl D.M."/>
            <person name="Silverstein K.A.T."/>
            <person name="Koren S."/>
            <person name="Bechman K.B."/>
            <person name="Herman A."/>
            <person name="Abrahante J.E."/>
            <person name="Garbe J."/>
        </authorList>
    </citation>
    <scope>NUCLEOTIDE SEQUENCE</scope>
    <source>
        <strain evidence="2">Duluth1</strain>
        <tissue evidence="2">Whole animal</tissue>
    </source>
</reference>
<name>A0A9D4RPD4_DREPO</name>